<dbReference type="EMBL" id="BAABRO010000007">
    <property type="protein sequence ID" value="GAA5507974.1"/>
    <property type="molecule type" value="Genomic_DNA"/>
</dbReference>
<sequence>MSFRGVCPGGLKAGSYLTFSGLLQCFLVVVKCRSGWDKRGGSRVIDTGDFDDCHQVFGGNLFCDSATIRIPYYVFCSFDIFVEDLPFTLACLAFST</sequence>
<gene>
    <name evidence="1" type="ORF">Rcae01_03432</name>
</gene>
<evidence type="ECO:0000313" key="2">
    <source>
        <dbReference type="Proteomes" id="UP001416858"/>
    </source>
</evidence>
<dbReference type="Proteomes" id="UP001416858">
    <property type="component" value="Unassembled WGS sequence"/>
</dbReference>
<name>A0ABP9VS36_9BACT</name>
<reference evidence="1 2" key="1">
    <citation type="submission" date="2024-02" db="EMBL/GenBank/DDBJ databases">
        <title>Rhodopirellula caenicola NBRC 110016.</title>
        <authorList>
            <person name="Ichikawa N."/>
            <person name="Katano-Makiyama Y."/>
            <person name="Hidaka K."/>
        </authorList>
    </citation>
    <scope>NUCLEOTIDE SEQUENCE [LARGE SCALE GENOMIC DNA]</scope>
    <source>
        <strain evidence="1 2">NBRC 110016</strain>
    </source>
</reference>
<keyword evidence="2" id="KW-1185">Reference proteome</keyword>
<organism evidence="1 2">
    <name type="scientific">Novipirellula caenicola</name>
    <dbReference type="NCBI Taxonomy" id="1536901"/>
    <lineage>
        <taxon>Bacteria</taxon>
        <taxon>Pseudomonadati</taxon>
        <taxon>Planctomycetota</taxon>
        <taxon>Planctomycetia</taxon>
        <taxon>Pirellulales</taxon>
        <taxon>Pirellulaceae</taxon>
        <taxon>Novipirellula</taxon>
    </lineage>
</organism>
<proteinExistence type="predicted"/>
<accession>A0ABP9VS36</accession>
<comment type="caution">
    <text evidence="1">The sequence shown here is derived from an EMBL/GenBank/DDBJ whole genome shotgun (WGS) entry which is preliminary data.</text>
</comment>
<evidence type="ECO:0000313" key="1">
    <source>
        <dbReference type="EMBL" id="GAA5507974.1"/>
    </source>
</evidence>
<protein>
    <submittedName>
        <fullName evidence="1">Uncharacterized protein</fullName>
    </submittedName>
</protein>